<reference evidence="1" key="1">
    <citation type="submission" date="2020-07" db="EMBL/GenBank/DDBJ databases">
        <title>Huge and variable diversity of episymbiotic CPR bacteria and DPANN archaea in groundwater ecosystems.</title>
        <authorList>
            <person name="He C.Y."/>
            <person name="Keren R."/>
            <person name="Whittaker M."/>
            <person name="Farag I.F."/>
            <person name="Doudna J."/>
            <person name="Cate J.H.D."/>
            <person name="Banfield J.F."/>
        </authorList>
    </citation>
    <scope>NUCLEOTIDE SEQUENCE</scope>
    <source>
        <strain evidence="1">NC_groundwater_1586_Pr3_B-0.1um_66_15</strain>
    </source>
</reference>
<comment type="caution">
    <text evidence="1">The sequence shown here is derived from an EMBL/GenBank/DDBJ whole genome shotgun (WGS) entry which is preliminary data.</text>
</comment>
<gene>
    <name evidence="1" type="ORF">HY834_16710</name>
</gene>
<proteinExistence type="predicted"/>
<evidence type="ECO:0000313" key="2">
    <source>
        <dbReference type="Proteomes" id="UP000782610"/>
    </source>
</evidence>
<evidence type="ECO:0000313" key="1">
    <source>
        <dbReference type="EMBL" id="MBI4923384.1"/>
    </source>
</evidence>
<protein>
    <submittedName>
        <fullName evidence="1">Uncharacterized protein</fullName>
    </submittedName>
</protein>
<name>A0A933L380_9HYPH</name>
<accession>A0A933L380</accession>
<dbReference type="Proteomes" id="UP000782610">
    <property type="component" value="Unassembled WGS sequence"/>
</dbReference>
<dbReference type="AlphaFoldDB" id="A0A933L380"/>
<sequence>MTDAPAKLKRLLHMKIRAVGDPKQALALMQGGSQFYRALGGARFRYLQNVDDPAQFLVEVEYEADAALELNRQKVASDPMVRTFLTGWRQMLAGTADMDVYEDVTG</sequence>
<organism evidence="1 2">
    <name type="scientific">Devosia nanyangense</name>
    <dbReference type="NCBI Taxonomy" id="1228055"/>
    <lineage>
        <taxon>Bacteria</taxon>
        <taxon>Pseudomonadati</taxon>
        <taxon>Pseudomonadota</taxon>
        <taxon>Alphaproteobacteria</taxon>
        <taxon>Hyphomicrobiales</taxon>
        <taxon>Devosiaceae</taxon>
        <taxon>Devosia</taxon>
    </lineage>
</organism>
<dbReference type="EMBL" id="JACRAF010000054">
    <property type="protein sequence ID" value="MBI4923384.1"/>
    <property type="molecule type" value="Genomic_DNA"/>
</dbReference>